<feature type="transmembrane region" description="Helical" evidence="7">
    <location>
        <begin position="151"/>
        <end position="183"/>
    </location>
</feature>
<evidence type="ECO:0000256" key="1">
    <source>
        <dbReference type="ARBA" id="ARBA00004651"/>
    </source>
</evidence>
<dbReference type="InterPro" id="IPR014047">
    <property type="entry name" value="Chr_Tranpt_l_chain"/>
</dbReference>
<keyword evidence="5 7" id="KW-1133">Transmembrane helix</keyword>
<dbReference type="InterPro" id="IPR003370">
    <property type="entry name" value="Chromate_transpt"/>
</dbReference>
<keyword evidence="4 7" id="KW-0812">Transmembrane</keyword>
<feature type="transmembrane region" description="Helical" evidence="7">
    <location>
        <begin position="372"/>
        <end position="398"/>
    </location>
</feature>
<feature type="transmembrane region" description="Helical" evidence="7">
    <location>
        <begin position="430"/>
        <end position="448"/>
    </location>
</feature>
<dbReference type="PANTHER" id="PTHR33567:SF3">
    <property type="entry name" value="CHROMATE ION TRANSPORTER (EUROFUNG)"/>
    <property type="match status" value="1"/>
</dbReference>
<gene>
    <name evidence="8" type="primary">chrA</name>
    <name evidence="8" type="ORF">AB5S05_08175</name>
</gene>
<keyword evidence="9" id="KW-1185">Reference proteome</keyword>
<evidence type="ECO:0000313" key="8">
    <source>
        <dbReference type="EMBL" id="MEX6502039.1"/>
    </source>
</evidence>
<feature type="transmembrane region" description="Helical" evidence="7">
    <location>
        <begin position="310"/>
        <end position="328"/>
    </location>
</feature>
<evidence type="ECO:0000256" key="3">
    <source>
        <dbReference type="ARBA" id="ARBA00022475"/>
    </source>
</evidence>
<dbReference type="Pfam" id="PF02417">
    <property type="entry name" value="Chromate_transp"/>
    <property type="match status" value="2"/>
</dbReference>
<feature type="transmembrane region" description="Helical" evidence="7">
    <location>
        <begin position="258"/>
        <end position="281"/>
    </location>
</feature>
<dbReference type="PANTHER" id="PTHR33567">
    <property type="entry name" value="CHROMATE ION TRANSPORTER (EUROFUNG)"/>
    <property type="match status" value="1"/>
</dbReference>
<sequence>MPPNPPPAQTPPAVSLFEAFVFWLRLGLISFGGPAGQISIMHQELVEKRRWLSERRFLHALNYCMLLPGPEAQQLATYIGWLMHRSWGGVIAGVLFVLPSLLLLIGLSWVYIAFGEVPLVAGIFYGIKPAVTAIVVQAASRIGARALRNHWLWAIAAAAFVAIFAFDLPFPLIVLGAALLGYLGGRLLPEQFSVGGGHGAAASRHGPALLDDDSPPAPHTRFRASRLALLVLVGALLWLLPMGLLCGLYGWQGTLTQMAWFFTKAALLTFGGAYAVLPYVYQGAIGHYGWLSPSQMIDGLALGETTPGPLIMVVAFVGFIGGYVQQLFGPEQAFLAGALAACLVTWFTFLPSFLLILAGGPLVESTHNQLRFTAPLTGITAAVVGVILNLALFFAYHVLWPQGFAGAFDWPSALIALAAAVALLRYKRGVIEVLGACALAGLLVHLTLA</sequence>
<organism evidence="8 9">
    <name type="scientific">Pseudomonas zhanjiangensis</name>
    <dbReference type="NCBI Taxonomy" id="3239015"/>
    <lineage>
        <taxon>Bacteria</taxon>
        <taxon>Pseudomonadati</taxon>
        <taxon>Pseudomonadota</taxon>
        <taxon>Gammaproteobacteria</taxon>
        <taxon>Pseudomonadales</taxon>
        <taxon>Pseudomonadaceae</taxon>
        <taxon>Pseudomonas</taxon>
    </lineage>
</organism>
<feature type="transmembrane region" description="Helical" evidence="7">
    <location>
        <begin position="20"/>
        <end position="40"/>
    </location>
</feature>
<feature type="transmembrane region" description="Helical" evidence="7">
    <location>
        <begin position="227"/>
        <end position="252"/>
    </location>
</feature>
<evidence type="ECO:0000256" key="6">
    <source>
        <dbReference type="ARBA" id="ARBA00023136"/>
    </source>
</evidence>
<feature type="transmembrane region" description="Helical" evidence="7">
    <location>
        <begin position="87"/>
        <end position="112"/>
    </location>
</feature>
<dbReference type="PIRSF" id="PIRSF004810">
    <property type="entry name" value="ChrA"/>
    <property type="match status" value="1"/>
</dbReference>
<name>A0ABV3YSF5_9PSED</name>
<dbReference type="NCBIfam" id="TIGR00937">
    <property type="entry name" value="2A51"/>
    <property type="match status" value="1"/>
</dbReference>
<dbReference type="RefSeq" id="WP_369287008.1">
    <property type="nucleotide sequence ID" value="NZ_JBFTEG010000004.1"/>
</dbReference>
<evidence type="ECO:0000256" key="4">
    <source>
        <dbReference type="ARBA" id="ARBA00022692"/>
    </source>
</evidence>
<accession>A0ABV3YSF5</accession>
<comment type="similarity">
    <text evidence="2">Belongs to the chromate ion transporter (CHR) (TC 2.A.51) family.</text>
</comment>
<proteinExistence type="inferred from homology"/>
<keyword evidence="6 7" id="KW-0472">Membrane</keyword>
<comment type="caution">
    <text evidence="8">The sequence shown here is derived from an EMBL/GenBank/DDBJ whole genome shotgun (WGS) entry which is preliminary data.</text>
</comment>
<evidence type="ECO:0000313" key="9">
    <source>
        <dbReference type="Proteomes" id="UP001560296"/>
    </source>
</evidence>
<evidence type="ECO:0000256" key="2">
    <source>
        <dbReference type="ARBA" id="ARBA00005262"/>
    </source>
</evidence>
<keyword evidence="3" id="KW-1003">Cell membrane</keyword>
<dbReference type="EMBL" id="JBFTEG010000004">
    <property type="protein sequence ID" value="MEX6502039.1"/>
    <property type="molecule type" value="Genomic_DNA"/>
</dbReference>
<reference evidence="8 9" key="1">
    <citation type="submission" date="2024-07" db="EMBL/GenBank/DDBJ databases">
        <authorList>
            <person name="Li M."/>
        </authorList>
    </citation>
    <scope>NUCLEOTIDE SEQUENCE [LARGE SCALE GENOMIC DNA]</scope>
    <source>
        <strain evidence="8 9">25A3E</strain>
    </source>
</reference>
<dbReference type="Proteomes" id="UP001560296">
    <property type="component" value="Unassembled WGS sequence"/>
</dbReference>
<protein>
    <submittedName>
        <fullName evidence="8">Chromate efflux transporter</fullName>
    </submittedName>
</protein>
<feature type="transmembrane region" description="Helical" evidence="7">
    <location>
        <begin position="334"/>
        <end position="360"/>
    </location>
</feature>
<feature type="transmembrane region" description="Helical" evidence="7">
    <location>
        <begin position="119"/>
        <end position="139"/>
    </location>
</feature>
<comment type="subcellular location">
    <subcellularLocation>
        <location evidence="1">Cell membrane</location>
        <topology evidence="1">Multi-pass membrane protein</topology>
    </subcellularLocation>
</comment>
<evidence type="ECO:0000256" key="7">
    <source>
        <dbReference type="SAM" id="Phobius"/>
    </source>
</evidence>
<evidence type="ECO:0000256" key="5">
    <source>
        <dbReference type="ARBA" id="ARBA00022989"/>
    </source>
</evidence>